<dbReference type="PANTHER" id="PTHR31841">
    <property type="entry name" value="PROTEIN FAM72A-RELATED"/>
    <property type="match status" value="1"/>
</dbReference>
<proteinExistence type="inferred from homology"/>
<reference evidence="2 3" key="1">
    <citation type="submission" date="2023-04" db="EMBL/GenBank/DDBJ databases">
        <title>Genome of Basidiobolus ranarum AG-B5.</title>
        <authorList>
            <person name="Stajich J.E."/>
            <person name="Carter-House D."/>
            <person name="Gryganskyi A."/>
        </authorList>
    </citation>
    <scope>NUCLEOTIDE SEQUENCE [LARGE SCALE GENOMIC DNA]</scope>
    <source>
        <strain evidence="2 3">AG-B5</strain>
    </source>
</reference>
<dbReference type="EMBL" id="JASJQH010001616">
    <property type="protein sequence ID" value="KAK9761026.1"/>
    <property type="molecule type" value="Genomic_DNA"/>
</dbReference>
<protein>
    <submittedName>
        <fullName evidence="2">Uncharacterized protein</fullName>
    </submittedName>
</protein>
<dbReference type="PANTHER" id="PTHR31841:SF1">
    <property type="entry name" value="PROTEIN FAM72A-RELATED"/>
    <property type="match status" value="1"/>
</dbReference>
<dbReference type="Proteomes" id="UP001479436">
    <property type="component" value="Unassembled WGS sequence"/>
</dbReference>
<comment type="caution">
    <text evidence="2">The sequence shown here is derived from an EMBL/GenBank/DDBJ whole genome shotgun (WGS) entry which is preliminary data.</text>
</comment>
<evidence type="ECO:0000256" key="1">
    <source>
        <dbReference type="ARBA" id="ARBA00006888"/>
    </source>
</evidence>
<name>A0ABR2WHV8_9FUNG</name>
<dbReference type="InterPro" id="IPR026768">
    <property type="entry name" value="YPEH2ZP"/>
</dbReference>
<keyword evidence="3" id="KW-1185">Reference proteome</keyword>
<dbReference type="Pfam" id="PF14976">
    <property type="entry name" value="YPEH2ZP"/>
    <property type="match status" value="1"/>
</dbReference>
<accession>A0ABR2WHV8</accession>
<comment type="similarity">
    <text evidence="1">Belongs to the FAM72 family.</text>
</comment>
<organism evidence="2 3">
    <name type="scientific">Basidiobolus ranarum</name>
    <dbReference type="NCBI Taxonomy" id="34480"/>
    <lineage>
        <taxon>Eukaryota</taxon>
        <taxon>Fungi</taxon>
        <taxon>Fungi incertae sedis</taxon>
        <taxon>Zoopagomycota</taxon>
        <taxon>Entomophthoromycotina</taxon>
        <taxon>Basidiobolomycetes</taxon>
        <taxon>Basidiobolales</taxon>
        <taxon>Basidiobolaceae</taxon>
        <taxon>Basidiobolus</taxon>
    </lineage>
</organism>
<gene>
    <name evidence="2" type="ORF">K7432_014397</name>
</gene>
<evidence type="ECO:0000313" key="2">
    <source>
        <dbReference type="EMBL" id="KAK9761026.1"/>
    </source>
</evidence>
<sequence length="150" mass="17260">MVKTPQSLSADKKVLLLNCTHCQTLITDRAMKAMLVARPNVHLYSTDWEPINCITEEDEQERLRISCSCEVQRTACSCCGNIIGYYILRACGRCISQNANGHKWVFHLEDVEEVSRMNLLGNGYLYWDSLKIENPFFLVKSYPNHITIDR</sequence>
<evidence type="ECO:0000313" key="3">
    <source>
        <dbReference type="Proteomes" id="UP001479436"/>
    </source>
</evidence>